<evidence type="ECO:0000256" key="2">
    <source>
        <dbReference type="ARBA" id="ARBA00022475"/>
    </source>
</evidence>
<dbReference type="EMBL" id="QBKN01000005">
    <property type="protein sequence ID" value="PTX50289.1"/>
    <property type="molecule type" value="Genomic_DNA"/>
</dbReference>
<dbReference type="Proteomes" id="UP000244069">
    <property type="component" value="Unassembled WGS sequence"/>
</dbReference>
<keyword evidence="2" id="KW-1003">Cell membrane</keyword>
<feature type="transmembrane region" description="Helical" evidence="6">
    <location>
        <begin position="344"/>
        <end position="367"/>
    </location>
</feature>
<dbReference type="GO" id="GO:0005886">
    <property type="term" value="C:plasma membrane"/>
    <property type="evidence" value="ECO:0007669"/>
    <property type="project" value="UniProtKB-SubCell"/>
</dbReference>
<gene>
    <name evidence="8" type="ORF">C8N44_105149</name>
</gene>
<feature type="transmembrane region" description="Helical" evidence="6">
    <location>
        <begin position="136"/>
        <end position="158"/>
    </location>
</feature>
<dbReference type="PANTHER" id="PTHR43124">
    <property type="entry name" value="PURINE EFFLUX PUMP PBUE"/>
    <property type="match status" value="1"/>
</dbReference>
<feature type="transmembrane region" description="Helical" evidence="6">
    <location>
        <begin position="373"/>
        <end position="395"/>
    </location>
</feature>
<feature type="transmembrane region" description="Helical" evidence="6">
    <location>
        <begin position="170"/>
        <end position="189"/>
    </location>
</feature>
<dbReference type="Pfam" id="PF07690">
    <property type="entry name" value="MFS_1"/>
    <property type="match status" value="1"/>
</dbReference>
<feature type="transmembrane region" description="Helical" evidence="6">
    <location>
        <begin position="217"/>
        <end position="237"/>
    </location>
</feature>
<evidence type="ECO:0000256" key="3">
    <source>
        <dbReference type="ARBA" id="ARBA00022692"/>
    </source>
</evidence>
<protein>
    <submittedName>
        <fullName evidence="8">Sugar phosphate permease</fullName>
    </submittedName>
</protein>
<proteinExistence type="predicted"/>
<comment type="subcellular location">
    <subcellularLocation>
        <location evidence="1">Cell membrane</location>
        <topology evidence="1">Multi-pass membrane protein</topology>
    </subcellularLocation>
</comment>
<dbReference type="PANTHER" id="PTHR43124:SF3">
    <property type="entry name" value="CHLORAMPHENICOL EFFLUX PUMP RV0191"/>
    <property type="match status" value="1"/>
</dbReference>
<dbReference type="InterPro" id="IPR011701">
    <property type="entry name" value="MFS"/>
</dbReference>
<organism evidence="8 9">
    <name type="scientific">Allosediminivita pacifica</name>
    <dbReference type="NCBI Taxonomy" id="1267769"/>
    <lineage>
        <taxon>Bacteria</taxon>
        <taxon>Pseudomonadati</taxon>
        <taxon>Pseudomonadota</taxon>
        <taxon>Alphaproteobacteria</taxon>
        <taxon>Rhodobacterales</taxon>
        <taxon>Paracoccaceae</taxon>
        <taxon>Allosediminivita</taxon>
    </lineage>
</organism>
<dbReference type="RefSeq" id="WP_107975193.1">
    <property type="nucleotide sequence ID" value="NZ_BMEZ01000005.1"/>
</dbReference>
<dbReference type="PROSITE" id="PS50850">
    <property type="entry name" value="MFS"/>
    <property type="match status" value="1"/>
</dbReference>
<dbReference type="AlphaFoldDB" id="A0A2T6B2J1"/>
<accession>A0A2T6B2J1</accession>
<dbReference type="InterPro" id="IPR020846">
    <property type="entry name" value="MFS_dom"/>
</dbReference>
<keyword evidence="5 6" id="KW-0472">Membrane</keyword>
<feature type="transmembrane region" description="Helical" evidence="6">
    <location>
        <begin position="310"/>
        <end position="332"/>
    </location>
</feature>
<evidence type="ECO:0000256" key="6">
    <source>
        <dbReference type="SAM" id="Phobius"/>
    </source>
</evidence>
<dbReference type="Gene3D" id="1.20.1250.20">
    <property type="entry name" value="MFS general substrate transporter like domains"/>
    <property type="match status" value="2"/>
</dbReference>
<evidence type="ECO:0000256" key="1">
    <source>
        <dbReference type="ARBA" id="ARBA00004651"/>
    </source>
</evidence>
<name>A0A2T6B2J1_9RHOB</name>
<comment type="caution">
    <text evidence="8">The sequence shown here is derived from an EMBL/GenBank/DDBJ whole genome shotgun (WGS) entry which is preliminary data.</text>
</comment>
<keyword evidence="3 6" id="KW-0812">Transmembrane</keyword>
<feature type="transmembrane region" description="Helical" evidence="6">
    <location>
        <begin position="257"/>
        <end position="275"/>
    </location>
</feature>
<dbReference type="InterPro" id="IPR050189">
    <property type="entry name" value="MFS_Efflux_Transporters"/>
</dbReference>
<dbReference type="SUPFAM" id="SSF103473">
    <property type="entry name" value="MFS general substrate transporter"/>
    <property type="match status" value="1"/>
</dbReference>
<feature type="transmembrane region" description="Helical" evidence="6">
    <location>
        <begin position="43"/>
        <end position="69"/>
    </location>
</feature>
<keyword evidence="4 6" id="KW-1133">Transmembrane helix</keyword>
<reference evidence="8 9" key="1">
    <citation type="submission" date="2018-04" db="EMBL/GenBank/DDBJ databases">
        <title>Genomic Encyclopedia of Archaeal and Bacterial Type Strains, Phase II (KMG-II): from individual species to whole genera.</title>
        <authorList>
            <person name="Goeker M."/>
        </authorList>
    </citation>
    <scope>NUCLEOTIDE SEQUENCE [LARGE SCALE GENOMIC DNA]</scope>
    <source>
        <strain evidence="8 9">DSM 29329</strain>
    </source>
</reference>
<dbReference type="GO" id="GO:0022857">
    <property type="term" value="F:transmembrane transporter activity"/>
    <property type="evidence" value="ECO:0007669"/>
    <property type="project" value="InterPro"/>
</dbReference>
<feature type="transmembrane region" description="Helical" evidence="6">
    <location>
        <begin position="81"/>
        <end position="98"/>
    </location>
</feature>
<evidence type="ECO:0000259" key="7">
    <source>
        <dbReference type="PROSITE" id="PS50850"/>
    </source>
</evidence>
<feature type="transmembrane region" description="Helical" evidence="6">
    <location>
        <begin position="104"/>
        <end position="127"/>
    </location>
</feature>
<evidence type="ECO:0000256" key="4">
    <source>
        <dbReference type="ARBA" id="ARBA00022989"/>
    </source>
</evidence>
<evidence type="ECO:0000313" key="9">
    <source>
        <dbReference type="Proteomes" id="UP000244069"/>
    </source>
</evidence>
<sequence length="405" mass="42466">MISPRSTAGLGAWLAFATASLFFLFEFVARISPSLAPGQIREWFGLSGGGFSTLSSLFFWIYAPMQIVVGLAMDRFGARRLVLPAIAACASGVALFALTDLPLVAGIGRLLTGFGAAFAFVGALYVVNHRFPPARFALLSGVVNALAMIGTAVGAVWLSGLVTLAGWRSVFFAIAAAGAVILCLAVIFLHDADDAPERIPGAHPLAPLRPLMRDGRVWLIALLGALYYMPVNVYGGLWGSAEVVADRGLGEAQAELAVSMIFWGMAAGSVASGWISDRLGHRKWLLFVSILLTAALYAAALFLPGLGLRALAVLLFLAGLFNGAQMLTFAMAKEGHPQEVSGTIISFVNMIGIAGALVFQPLVGVMIDRASGAFGAAMLTIPVCVLLAAVLTLGVREKRHPDHAA</sequence>
<dbReference type="InterPro" id="IPR036259">
    <property type="entry name" value="MFS_trans_sf"/>
</dbReference>
<keyword evidence="9" id="KW-1185">Reference proteome</keyword>
<feature type="transmembrane region" description="Helical" evidence="6">
    <location>
        <begin position="284"/>
        <end position="304"/>
    </location>
</feature>
<feature type="domain" description="Major facilitator superfamily (MFS) profile" evidence="7">
    <location>
        <begin position="14"/>
        <end position="400"/>
    </location>
</feature>
<feature type="transmembrane region" description="Helical" evidence="6">
    <location>
        <begin position="12"/>
        <end position="31"/>
    </location>
</feature>
<evidence type="ECO:0000313" key="8">
    <source>
        <dbReference type="EMBL" id="PTX50289.1"/>
    </source>
</evidence>
<dbReference type="OrthoDB" id="9794076at2"/>
<evidence type="ECO:0000256" key="5">
    <source>
        <dbReference type="ARBA" id="ARBA00023136"/>
    </source>
</evidence>